<reference evidence="1 2" key="1">
    <citation type="journal article" date="2016" name="Nat. Commun.">
        <title>Thousands of microbial genomes shed light on interconnected biogeochemical processes in an aquifer system.</title>
        <authorList>
            <person name="Anantharaman K."/>
            <person name="Brown C.T."/>
            <person name="Hug L.A."/>
            <person name="Sharon I."/>
            <person name="Castelle C.J."/>
            <person name="Probst A.J."/>
            <person name="Thomas B.C."/>
            <person name="Singh A."/>
            <person name="Wilkins M.J."/>
            <person name="Karaoz U."/>
            <person name="Brodie E.L."/>
            <person name="Williams K.H."/>
            <person name="Hubbard S.S."/>
            <person name="Banfield J.F."/>
        </authorList>
    </citation>
    <scope>NUCLEOTIDE SEQUENCE [LARGE SCALE GENOMIC DNA]</scope>
</reference>
<protein>
    <recommendedName>
        <fullName evidence="3">DUF192 domain-containing protein</fullName>
    </recommendedName>
</protein>
<dbReference type="PANTHER" id="PTHR37953">
    <property type="entry name" value="UPF0127 PROTEIN MJ1496"/>
    <property type="match status" value="1"/>
</dbReference>
<dbReference type="AlphaFoldDB" id="A0A1G1WLA2"/>
<dbReference type="EMBL" id="MHCX01000053">
    <property type="protein sequence ID" value="OGY28381.1"/>
    <property type="molecule type" value="Genomic_DNA"/>
</dbReference>
<dbReference type="InterPro" id="IPR003795">
    <property type="entry name" value="DUF192"/>
</dbReference>
<gene>
    <name evidence="1" type="ORF">A3J50_00935</name>
</gene>
<dbReference type="Gene3D" id="2.60.120.1140">
    <property type="entry name" value="Protein of unknown function DUF192"/>
    <property type="match status" value="1"/>
</dbReference>
<evidence type="ECO:0000313" key="1">
    <source>
        <dbReference type="EMBL" id="OGY28381.1"/>
    </source>
</evidence>
<name>A0A1G1WLA2_9BACT</name>
<accession>A0A1G1WLA2</accession>
<dbReference type="Pfam" id="PF02643">
    <property type="entry name" value="DUF192"/>
    <property type="match status" value="1"/>
</dbReference>
<dbReference type="PANTHER" id="PTHR37953:SF1">
    <property type="entry name" value="UPF0127 PROTEIN MJ1496"/>
    <property type="match status" value="1"/>
</dbReference>
<sequence length="155" mass="17400">MFTPKQLLLLVLLLILAVLFGLTFFMLNPPKIKNLPVAKLKVGEKVIQVELASSGLAQMKGLSDRPSLEKDWGMLFQFPDATVRTMWMKDMNFGLDVIWIREGTIVKIDENVYPKGLGQPIVSSVEKTDSFLEVNAGFVKTHQIKVNDKVTLLNP</sequence>
<dbReference type="InterPro" id="IPR038695">
    <property type="entry name" value="Saro_0823-like_sf"/>
</dbReference>
<organism evidence="1 2">
    <name type="scientific">Candidatus Woykebacteria bacterium RIFCSPHIGHO2_02_FULL_43_16b</name>
    <dbReference type="NCBI Taxonomy" id="1802601"/>
    <lineage>
        <taxon>Bacteria</taxon>
        <taxon>Candidatus Woykeibacteriota</taxon>
    </lineage>
</organism>
<evidence type="ECO:0000313" key="2">
    <source>
        <dbReference type="Proteomes" id="UP000177821"/>
    </source>
</evidence>
<evidence type="ECO:0008006" key="3">
    <source>
        <dbReference type="Google" id="ProtNLM"/>
    </source>
</evidence>
<dbReference type="Proteomes" id="UP000177821">
    <property type="component" value="Unassembled WGS sequence"/>
</dbReference>
<comment type="caution">
    <text evidence="1">The sequence shown here is derived from an EMBL/GenBank/DDBJ whole genome shotgun (WGS) entry which is preliminary data.</text>
</comment>
<proteinExistence type="predicted"/>